<keyword evidence="6 8" id="KW-1133">Transmembrane helix</keyword>
<proteinExistence type="inferred from homology"/>
<name>A0A087CU51_BIFRU</name>
<evidence type="ECO:0000256" key="2">
    <source>
        <dbReference type="ARBA" id="ARBA00022448"/>
    </source>
</evidence>
<feature type="transmembrane region" description="Helical" evidence="8">
    <location>
        <begin position="48"/>
        <end position="73"/>
    </location>
</feature>
<evidence type="ECO:0000313" key="11">
    <source>
        <dbReference type="Proteomes" id="UP000029078"/>
    </source>
</evidence>
<dbReference type="InterPro" id="IPR010065">
    <property type="entry name" value="AA_ABC_transptr_permease_3TM"/>
</dbReference>
<gene>
    <name evidence="10" type="ORF">BRUM_1715</name>
</gene>
<keyword evidence="11" id="KW-1185">Reference proteome</keyword>
<dbReference type="InterPro" id="IPR000515">
    <property type="entry name" value="MetI-like"/>
</dbReference>
<feature type="domain" description="ABC transmembrane type-1" evidence="9">
    <location>
        <begin position="17"/>
        <end position="211"/>
    </location>
</feature>
<keyword evidence="2 8" id="KW-0813">Transport</keyword>
<dbReference type="GO" id="GO:0006865">
    <property type="term" value="P:amino acid transport"/>
    <property type="evidence" value="ECO:0007669"/>
    <property type="project" value="UniProtKB-KW"/>
</dbReference>
<dbReference type="PANTHER" id="PTHR30614">
    <property type="entry name" value="MEMBRANE COMPONENT OF AMINO ACID ABC TRANSPORTER"/>
    <property type="match status" value="1"/>
</dbReference>
<dbReference type="Gene3D" id="1.10.3720.10">
    <property type="entry name" value="MetI-like"/>
    <property type="match status" value="1"/>
</dbReference>
<evidence type="ECO:0000256" key="6">
    <source>
        <dbReference type="ARBA" id="ARBA00022989"/>
    </source>
</evidence>
<feature type="transmembrane region" description="Helical" evidence="8">
    <location>
        <begin position="194"/>
        <end position="217"/>
    </location>
</feature>
<organism evidence="10 11">
    <name type="scientific">Bifidobacterium ruminantium</name>
    <dbReference type="NCBI Taxonomy" id="78346"/>
    <lineage>
        <taxon>Bacteria</taxon>
        <taxon>Bacillati</taxon>
        <taxon>Actinomycetota</taxon>
        <taxon>Actinomycetes</taxon>
        <taxon>Bifidobacteriales</taxon>
        <taxon>Bifidobacteriaceae</taxon>
        <taxon>Bifidobacterium</taxon>
    </lineage>
</organism>
<accession>A0A087CU51</accession>
<dbReference type="InterPro" id="IPR035906">
    <property type="entry name" value="MetI-like_sf"/>
</dbReference>
<dbReference type="CDD" id="cd06261">
    <property type="entry name" value="TM_PBP2"/>
    <property type="match status" value="1"/>
</dbReference>
<comment type="caution">
    <text evidence="10">The sequence shown here is derived from an EMBL/GenBank/DDBJ whole genome shotgun (WGS) entry which is preliminary data.</text>
</comment>
<dbReference type="Pfam" id="PF00528">
    <property type="entry name" value="BPD_transp_1"/>
    <property type="match status" value="1"/>
</dbReference>
<evidence type="ECO:0000256" key="7">
    <source>
        <dbReference type="ARBA" id="ARBA00023136"/>
    </source>
</evidence>
<keyword evidence="5" id="KW-0029">Amino-acid transport</keyword>
<dbReference type="PROSITE" id="PS50928">
    <property type="entry name" value="ABC_TM1"/>
    <property type="match status" value="1"/>
</dbReference>
<dbReference type="RefSeq" id="WP_026646808.1">
    <property type="nucleotide sequence ID" value="NZ_JGZL01000013.1"/>
</dbReference>
<evidence type="ECO:0000313" key="10">
    <source>
        <dbReference type="EMBL" id="KFI86801.1"/>
    </source>
</evidence>
<evidence type="ECO:0000256" key="5">
    <source>
        <dbReference type="ARBA" id="ARBA00022970"/>
    </source>
</evidence>
<dbReference type="GO" id="GO:0022857">
    <property type="term" value="F:transmembrane transporter activity"/>
    <property type="evidence" value="ECO:0007669"/>
    <property type="project" value="InterPro"/>
</dbReference>
<dbReference type="SUPFAM" id="SSF161098">
    <property type="entry name" value="MetI-like"/>
    <property type="match status" value="1"/>
</dbReference>
<dbReference type="AlphaFoldDB" id="A0A087CU51"/>
<evidence type="ECO:0000256" key="4">
    <source>
        <dbReference type="ARBA" id="ARBA00022692"/>
    </source>
</evidence>
<evidence type="ECO:0000256" key="8">
    <source>
        <dbReference type="RuleBase" id="RU363032"/>
    </source>
</evidence>
<dbReference type="GO" id="GO:0043190">
    <property type="term" value="C:ATP-binding cassette (ABC) transporter complex"/>
    <property type="evidence" value="ECO:0007669"/>
    <property type="project" value="InterPro"/>
</dbReference>
<evidence type="ECO:0000256" key="3">
    <source>
        <dbReference type="ARBA" id="ARBA00022475"/>
    </source>
</evidence>
<sequence length="229" mass="25578">MPSDLLTGVLPRILQYLPATLLYWIVPSVLALFLGTLLCVVRVGRHNILYWLCTVFISFFRGTPGIVQIYLVFFGLPKVFYLFGLDIDDWDPGVFFIIATALNLSCFICETLRGGYLGVDRGQIETGLSIGYNRVQNFIHVIAPQTLKVAVLNLKNLEIDVLKDTSVAYTIGAVEILGSAKAIISAQYGTGQLWILGLVAIIYFVLCSLIEVGFTLASHRMERYERRYA</sequence>
<keyword evidence="7 8" id="KW-0472">Membrane</keyword>
<keyword evidence="3" id="KW-1003">Cell membrane</keyword>
<feature type="transmembrane region" description="Helical" evidence="8">
    <location>
        <begin position="93"/>
        <end position="112"/>
    </location>
</feature>
<dbReference type="PANTHER" id="PTHR30614:SF0">
    <property type="entry name" value="L-CYSTINE TRANSPORT SYSTEM PERMEASE PROTEIN TCYL"/>
    <property type="match status" value="1"/>
</dbReference>
<comment type="similarity">
    <text evidence="8">Belongs to the binding-protein-dependent transport system permease family.</text>
</comment>
<dbReference type="NCBIfam" id="TIGR01726">
    <property type="entry name" value="HEQRo_perm_3TM"/>
    <property type="match status" value="1"/>
</dbReference>
<feature type="transmembrane region" description="Helical" evidence="8">
    <location>
        <begin position="20"/>
        <end position="41"/>
    </location>
</feature>
<comment type="subcellular location">
    <subcellularLocation>
        <location evidence="1 8">Cell membrane</location>
        <topology evidence="1 8">Multi-pass membrane protein</topology>
    </subcellularLocation>
</comment>
<dbReference type="Proteomes" id="UP000029078">
    <property type="component" value="Unassembled WGS sequence"/>
</dbReference>
<dbReference type="eggNOG" id="COG0765">
    <property type="taxonomic scope" value="Bacteria"/>
</dbReference>
<protein>
    <submittedName>
        <fullName evidence="10">Amino acid ABC transporter, permease protein</fullName>
    </submittedName>
</protein>
<evidence type="ECO:0000259" key="9">
    <source>
        <dbReference type="PROSITE" id="PS50928"/>
    </source>
</evidence>
<reference evidence="10 11" key="1">
    <citation type="submission" date="2014-03" db="EMBL/GenBank/DDBJ databases">
        <title>Genomics of Bifidobacteria.</title>
        <authorList>
            <person name="Ventura M."/>
            <person name="Milani C."/>
            <person name="Lugli G.A."/>
        </authorList>
    </citation>
    <scope>NUCLEOTIDE SEQUENCE [LARGE SCALE GENOMIC DNA]</scope>
    <source>
        <strain evidence="10 11">LMG 21811</strain>
    </source>
</reference>
<dbReference type="EMBL" id="JGZL01000013">
    <property type="protein sequence ID" value="KFI86801.1"/>
    <property type="molecule type" value="Genomic_DNA"/>
</dbReference>
<keyword evidence="4 8" id="KW-0812">Transmembrane</keyword>
<dbReference type="STRING" id="78346.BRUM_1715"/>
<dbReference type="InterPro" id="IPR043429">
    <property type="entry name" value="ArtM/GltK/GlnP/TcyL/YhdX-like"/>
</dbReference>
<evidence type="ECO:0000256" key="1">
    <source>
        <dbReference type="ARBA" id="ARBA00004651"/>
    </source>
</evidence>